<name>F0WP10_9STRA</name>
<dbReference type="HOGENOM" id="CLU_126829_0_0_1"/>
<evidence type="ECO:0000313" key="1">
    <source>
        <dbReference type="EMBL" id="CCA23054.1"/>
    </source>
</evidence>
<dbReference type="AlphaFoldDB" id="F0WP10"/>
<reference evidence="1" key="2">
    <citation type="submission" date="2011-02" db="EMBL/GenBank/DDBJ databases">
        <authorList>
            <person name="MacLean D."/>
        </authorList>
    </citation>
    <scope>NUCLEOTIDE SEQUENCE</scope>
</reference>
<protein>
    <submittedName>
        <fullName evidence="1">AlNc14C178G8164 protein</fullName>
    </submittedName>
</protein>
<organism evidence="1">
    <name type="scientific">Albugo laibachii Nc14</name>
    <dbReference type="NCBI Taxonomy" id="890382"/>
    <lineage>
        <taxon>Eukaryota</taxon>
        <taxon>Sar</taxon>
        <taxon>Stramenopiles</taxon>
        <taxon>Oomycota</taxon>
        <taxon>Peronosporomycetes</taxon>
        <taxon>Albuginales</taxon>
        <taxon>Albuginaceae</taxon>
        <taxon>Albugo</taxon>
    </lineage>
</organism>
<accession>F0WP10</accession>
<sequence>MMLAKVRSEVILNCYRQTGLVLGRTTSRRSQIDADEQLIIRLLVQMKQLCIRDPMDLDEFICFADEFDTEIKAFTTADLLSVDGDFTFLSTTQDNSDDDKPVESGATCEGAFSAHPVISIEDELATIRAVIFMVGDHPDLERRLMVDILSLQQRQREELRVEKENALTQTSIRSYFTAASTMQ</sequence>
<proteinExistence type="predicted"/>
<dbReference type="EMBL" id="FR824223">
    <property type="protein sequence ID" value="CCA23054.1"/>
    <property type="molecule type" value="Genomic_DNA"/>
</dbReference>
<gene>
    <name evidence="1" type="primary">AlNc14C178G8164</name>
    <name evidence="1" type="ORF">ALNC14_091970</name>
</gene>
<reference evidence="1" key="1">
    <citation type="journal article" date="2011" name="PLoS Biol.">
        <title>Gene gain and loss during evolution of obligate parasitism in the white rust pathogen of Arabidopsis thaliana.</title>
        <authorList>
            <person name="Kemen E."/>
            <person name="Gardiner A."/>
            <person name="Schultz-Larsen T."/>
            <person name="Kemen A.C."/>
            <person name="Balmuth A.L."/>
            <person name="Robert-Seilaniantz A."/>
            <person name="Bailey K."/>
            <person name="Holub E."/>
            <person name="Studholme D.J."/>
            <person name="Maclean D."/>
            <person name="Jones J.D."/>
        </authorList>
    </citation>
    <scope>NUCLEOTIDE SEQUENCE</scope>
</reference>